<dbReference type="STRING" id="1314783.A0A165NRZ9"/>
<dbReference type="AlphaFoldDB" id="A0A165NRZ9"/>
<dbReference type="SUPFAM" id="SSF53474">
    <property type="entry name" value="alpha/beta-Hydrolases"/>
    <property type="match status" value="1"/>
</dbReference>
<proteinExistence type="predicted"/>
<dbReference type="InterPro" id="IPR029058">
    <property type="entry name" value="AB_hydrolase_fold"/>
</dbReference>
<accession>A0A165NRZ9</accession>
<dbReference type="Proteomes" id="UP000076727">
    <property type="component" value="Unassembled WGS sequence"/>
</dbReference>
<evidence type="ECO:0000259" key="1">
    <source>
        <dbReference type="Pfam" id="PF01764"/>
    </source>
</evidence>
<evidence type="ECO:0000313" key="3">
    <source>
        <dbReference type="Proteomes" id="UP000076727"/>
    </source>
</evidence>
<protein>
    <submittedName>
        <fullName evidence="2">Alpha/beta-hydrolase</fullName>
    </submittedName>
</protein>
<dbReference type="GO" id="GO:0016020">
    <property type="term" value="C:membrane"/>
    <property type="evidence" value="ECO:0007669"/>
    <property type="project" value="TreeGrafter"/>
</dbReference>
<dbReference type="OrthoDB" id="10249433at2759"/>
<dbReference type="InterPro" id="IPR002921">
    <property type="entry name" value="Fungal_lipase-type"/>
</dbReference>
<dbReference type="PANTHER" id="PTHR12277">
    <property type="entry name" value="ALPHA/BETA HYDROLASE DOMAIN-CONTAINING PROTEIN"/>
    <property type="match status" value="1"/>
</dbReference>
<dbReference type="Gene3D" id="3.40.50.1820">
    <property type="entry name" value="alpha/beta hydrolase"/>
    <property type="match status" value="1"/>
</dbReference>
<dbReference type="Pfam" id="PF01764">
    <property type="entry name" value="Lipase_3"/>
    <property type="match status" value="1"/>
</dbReference>
<dbReference type="GO" id="GO:0008474">
    <property type="term" value="F:palmitoyl-(protein) hydrolase activity"/>
    <property type="evidence" value="ECO:0007669"/>
    <property type="project" value="TreeGrafter"/>
</dbReference>
<organism evidence="2 3">
    <name type="scientific">Daedalea quercina L-15889</name>
    <dbReference type="NCBI Taxonomy" id="1314783"/>
    <lineage>
        <taxon>Eukaryota</taxon>
        <taxon>Fungi</taxon>
        <taxon>Dikarya</taxon>
        <taxon>Basidiomycota</taxon>
        <taxon>Agaricomycotina</taxon>
        <taxon>Agaricomycetes</taxon>
        <taxon>Polyporales</taxon>
        <taxon>Fomitopsis</taxon>
    </lineage>
</organism>
<dbReference type="PANTHER" id="PTHR12277:SF64">
    <property type="entry name" value="SUPERFAMILY HYDROLASE, PUTATIVE (AFU_ORTHOLOGUE AFUA_3G01760)-RELATED"/>
    <property type="match status" value="1"/>
</dbReference>
<keyword evidence="3" id="KW-1185">Reference proteome</keyword>
<name>A0A165NRZ9_9APHY</name>
<dbReference type="EMBL" id="KV429078">
    <property type="protein sequence ID" value="KZT67298.1"/>
    <property type="molecule type" value="Genomic_DNA"/>
</dbReference>
<sequence length="428" mass="47833">MTIIRPKLPLRCRAQCSSPRASEFNYLVSTIKLCACDATPSKDFRTWRAVHTHPPSRPSMFLNKPGCYRMLSSLIAASPLLSLQPTSEAPSVWLAIATLIGLPAALWAYKCLMMIVFQRKIVYMGYVPPGSRTEQLGVDVPVPKGLECEEIRLQSERGVTLYGIDVRQKPRRPLPDSRKIVVLYLQGNAGNPLARLSVFETLLRGIRPPDKSAKLPPLDVSIIAVAPRSYWKSSSRTPTQRGLLADYTAALAYATDRYPDASVVLYGHSLGGAIAVCLAASLDEVDYPSVGGLMLENPFSSIKGMVQALYPQRWLPYRYLAPLAFDKWDAMGAVRGMRPESLLARISKDTVVLLSEKDEVVPTSMGMRLYAAIQERLLAEWRDTTSTDGLRRQVVIRGALHERAWLERRWVLEVEAYLNAISEMNRER</sequence>
<gene>
    <name evidence="2" type="ORF">DAEQUDRAFT_729342</name>
</gene>
<feature type="domain" description="Fungal lipase-type" evidence="1">
    <location>
        <begin position="245"/>
        <end position="283"/>
    </location>
</feature>
<evidence type="ECO:0000313" key="2">
    <source>
        <dbReference type="EMBL" id="KZT67298.1"/>
    </source>
</evidence>
<reference evidence="2 3" key="1">
    <citation type="journal article" date="2016" name="Mol. Biol. Evol.">
        <title>Comparative Genomics of Early-Diverging Mushroom-Forming Fungi Provides Insights into the Origins of Lignocellulose Decay Capabilities.</title>
        <authorList>
            <person name="Nagy L.G."/>
            <person name="Riley R."/>
            <person name="Tritt A."/>
            <person name="Adam C."/>
            <person name="Daum C."/>
            <person name="Floudas D."/>
            <person name="Sun H."/>
            <person name="Yadav J.S."/>
            <person name="Pangilinan J."/>
            <person name="Larsson K.H."/>
            <person name="Matsuura K."/>
            <person name="Barry K."/>
            <person name="Labutti K."/>
            <person name="Kuo R."/>
            <person name="Ohm R.A."/>
            <person name="Bhattacharya S.S."/>
            <person name="Shirouzu T."/>
            <person name="Yoshinaga Y."/>
            <person name="Martin F.M."/>
            <person name="Grigoriev I.V."/>
            <person name="Hibbett D.S."/>
        </authorList>
    </citation>
    <scope>NUCLEOTIDE SEQUENCE [LARGE SCALE GENOMIC DNA]</scope>
    <source>
        <strain evidence="2 3">L-15889</strain>
    </source>
</reference>
<keyword evidence="2" id="KW-0378">Hydrolase</keyword>
<dbReference type="GO" id="GO:0006629">
    <property type="term" value="P:lipid metabolic process"/>
    <property type="evidence" value="ECO:0007669"/>
    <property type="project" value="InterPro"/>
</dbReference>